<dbReference type="InterPro" id="IPR032287">
    <property type="entry name" value="DUF4838"/>
</dbReference>
<dbReference type="Pfam" id="PF16126">
    <property type="entry name" value="DUF4838"/>
    <property type="match status" value="1"/>
</dbReference>
<dbReference type="PANTHER" id="PTHR47406:SF2">
    <property type="entry name" value="ALPHA GLUCURONIDASE N-TERMINAL DOMAIN-CONTAINING PROTEIN"/>
    <property type="match status" value="1"/>
</dbReference>
<protein>
    <recommendedName>
        <fullName evidence="3">DUF4838 domain-containing protein</fullName>
    </recommendedName>
</protein>
<sequence length="326" mass="37540">MTDRRGIVIDLDDLHDGWPDLMSKANLNVLGIHNWNPEHLISAKIDTLIRYFQSAEGAKTVDRLDKLNIGLEFELHAMSWLLPREHYNAFPNWFRMDEDGERTAKDNFCPSNAEALEVVRTNAVTLARRLKPSTNRYYMWQDDNKPWCNCEECRSYSMSEQNLLVMNAILEALQTVDREAELSYLAYMATLESPPEKVKPRDGIFLEITGPGIHQMDQANPQGIHNDGKFQLALARNLQVFGAARTQVLEYWLDASLQSRWKKPVKKLFFDEKTASKDIEYYNSQGIGSITSFGVFLDERYFREYGEPPVEAYGRLLTEADRASDV</sequence>
<gene>
    <name evidence="1" type="ORF">DQG23_08480</name>
</gene>
<evidence type="ECO:0000313" key="1">
    <source>
        <dbReference type="EMBL" id="RAV22059.1"/>
    </source>
</evidence>
<dbReference type="OrthoDB" id="360912at2"/>
<organism evidence="1 2">
    <name type="scientific">Paenibacillus contaminans</name>
    <dbReference type="NCBI Taxonomy" id="450362"/>
    <lineage>
        <taxon>Bacteria</taxon>
        <taxon>Bacillati</taxon>
        <taxon>Bacillota</taxon>
        <taxon>Bacilli</taxon>
        <taxon>Bacillales</taxon>
        <taxon>Paenibacillaceae</taxon>
        <taxon>Paenibacillus</taxon>
    </lineage>
</organism>
<dbReference type="AlphaFoldDB" id="A0A329MQ54"/>
<dbReference type="PANTHER" id="PTHR47406">
    <property type="entry name" value="COAGULATION FACTOR 5/8 TYPE, C-TERMINAL"/>
    <property type="match status" value="1"/>
</dbReference>
<evidence type="ECO:0008006" key="3">
    <source>
        <dbReference type="Google" id="ProtNLM"/>
    </source>
</evidence>
<comment type="caution">
    <text evidence="1">The sequence shown here is derived from an EMBL/GenBank/DDBJ whole genome shotgun (WGS) entry which is preliminary data.</text>
</comment>
<proteinExistence type="predicted"/>
<evidence type="ECO:0000313" key="2">
    <source>
        <dbReference type="Proteomes" id="UP000250369"/>
    </source>
</evidence>
<dbReference type="Proteomes" id="UP000250369">
    <property type="component" value="Unassembled WGS sequence"/>
</dbReference>
<dbReference type="Gene3D" id="3.20.20.80">
    <property type="entry name" value="Glycosidases"/>
    <property type="match status" value="1"/>
</dbReference>
<keyword evidence="2" id="KW-1185">Reference proteome</keyword>
<name>A0A329MQ54_9BACL</name>
<dbReference type="RefSeq" id="WP_113030368.1">
    <property type="nucleotide sequence ID" value="NZ_QMFB01000003.1"/>
</dbReference>
<accession>A0A329MQ54</accession>
<reference evidence="1 2" key="1">
    <citation type="journal article" date="2009" name="Int. J. Syst. Evol. Microbiol.">
        <title>Paenibacillus contaminans sp. nov., isolated from a contaminated laboratory plate.</title>
        <authorList>
            <person name="Chou J.H."/>
            <person name="Lee J.H."/>
            <person name="Lin M.C."/>
            <person name="Chang P.S."/>
            <person name="Arun A.B."/>
            <person name="Young C.C."/>
            <person name="Chen W.M."/>
        </authorList>
    </citation>
    <scope>NUCLEOTIDE SEQUENCE [LARGE SCALE GENOMIC DNA]</scope>
    <source>
        <strain evidence="1 2">CKOBP-6</strain>
    </source>
</reference>
<dbReference type="EMBL" id="QMFB01000003">
    <property type="protein sequence ID" value="RAV22059.1"/>
    <property type="molecule type" value="Genomic_DNA"/>
</dbReference>